<dbReference type="InterPro" id="IPR004201">
    <property type="entry name" value="Cdc48_dom2"/>
</dbReference>
<dbReference type="Gene3D" id="3.10.330.10">
    <property type="match status" value="1"/>
</dbReference>
<evidence type="ECO:0000256" key="3">
    <source>
        <dbReference type="RuleBase" id="RU003651"/>
    </source>
</evidence>
<dbReference type="Pfam" id="PF02359">
    <property type="entry name" value="CDC48_N"/>
    <property type="match status" value="1"/>
</dbReference>
<comment type="similarity">
    <text evidence="3">Belongs to the AAA ATPase family.</text>
</comment>
<dbReference type="PROSITE" id="PS00674">
    <property type="entry name" value="AAA"/>
    <property type="match status" value="2"/>
</dbReference>
<organism evidence="7 8">
    <name type="scientific">Croceibacterium selenioxidans</name>
    <dbReference type="NCBI Taxonomy" id="2838833"/>
    <lineage>
        <taxon>Bacteria</taxon>
        <taxon>Pseudomonadati</taxon>
        <taxon>Pseudomonadota</taxon>
        <taxon>Alphaproteobacteria</taxon>
        <taxon>Sphingomonadales</taxon>
        <taxon>Erythrobacteraceae</taxon>
        <taxon>Croceibacterium</taxon>
    </lineage>
</organism>
<dbReference type="InterPro" id="IPR003593">
    <property type="entry name" value="AAA+_ATPase"/>
</dbReference>
<dbReference type="Pfam" id="PF00004">
    <property type="entry name" value="AAA"/>
    <property type="match status" value="2"/>
</dbReference>
<dbReference type="RefSeq" id="WP_214537299.1">
    <property type="nucleotide sequence ID" value="NZ_JAHFVK010000002.1"/>
</dbReference>
<keyword evidence="2 3" id="KW-0067">ATP-binding</keyword>
<dbReference type="CDD" id="cd19503">
    <property type="entry name" value="RecA-like_CDC48_NLV2_r1-like"/>
    <property type="match status" value="1"/>
</dbReference>
<feature type="domain" description="AAA+ ATPase" evidence="4">
    <location>
        <begin position="513"/>
        <end position="651"/>
    </location>
</feature>
<dbReference type="Gene3D" id="1.10.8.60">
    <property type="match status" value="2"/>
</dbReference>
<dbReference type="SMART" id="SM00382">
    <property type="entry name" value="AAA"/>
    <property type="match status" value="2"/>
</dbReference>
<dbReference type="SUPFAM" id="SSF52540">
    <property type="entry name" value="P-loop containing nucleoside triphosphate hydrolases"/>
    <property type="match status" value="2"/>
</dbReference>
<feature type="domain" description="CDC48 N-terminal subdomain" evidence="6">
    <location>
        <begin position="15"/>
        <end position="99"/>
    </location>
</feature>
<evidence type="ECO:0000259" key="6">
    <source>
        <dbReference type="SMART" id="SM01073"/>
    </source>
</evidence>
<gene>
    <name evidence="7" type="ORF">KK137_14815</name>
</gene>
<dbReference type="InterPro" id="IPR029067">
    <property type="entry name" value="CDC48_domain_2-like_sf"/>
</dbReference>
<dbReference type="Gene3D" id="3.40.50.300">
    <property type="entry name" value="P-loop containing nucleotide triphosphate hydrolases"/>
    <property type="match status" value="2"/>
</dbReference>
<dbReference type="NCBIfam" id="TIGR01243">
    <property type="entry name" value="CDC48"/>
    <property type="match status" value="1"/>
</dbReference>
<protein>
    <submittedName>
        <fullName evidence="7">CDC48 family AAA ATPase</fullName>
    </submittedName>
</protein>
<dbReference type="Pfam" id="PF02933">
    <property type="entry name" value="CDC48_2"/>
    <property type="match status" value="1"/>
</dbReference>
<evidence type="ECO:0000313" key="7">
    <source>
        <dbReference type="EMBL" id="MBT2135608.1"/>
    </source>
</evidence>
<dbReference type="InterPro" id="IPR003960">
    <property type="entry name" value="ATPase_AAA_CS"/>
</dbReference>
<keyword evidence="1 3" id="KW-0547">Nucleotide-binding</keyword>
<dbReference type="SMART" id="SM01072">
    <property type="entry name" value="CDC48_2"/>
    <property type="match status" value="1"/>
</dbReference>
<evidence type="ECO:0000256" key="2">
    <source>
        <dbReference type="ARBA" id="ARBA00022840"/>
    </source>
</evidence>
<dbReference type="Pfam" id="PF17862">
    <property type="entry name" value="AAA_lid_3"/>
    <property type="match status" value="2"/>
</dbReference>
<dbReference type="SMART" id="SM01073">
    <property type="entry name" value="CDC48_N"/>
    <property type="match status" value="1"/>
</dbReference>
<reference evidence="7 8" key="1">
    <citation type="submission" date="2021-05" db="EMBL/GenBank/DDBJ databases">
        <title>Croceibacterium sp. LX-88 genome sequence.</title>
        <authorList>
            <person name="Luo X."/>
        </authorList>
    </citation>
    <scope>NUCLEOTIDE SEQUENCE [LARGE SCALE GENOMIC DNA]</scope>
    <source>
        <strain evidence="7 8">LX-88</strain>
    </source>
</reference>
<evidence type="ECO:0000259" key="5">
    <source>
        <dbReference type="SMART" id="SM01072"/>
    </source>
</evidence>
<feature type="domain" description="CDC48" evidence="5">
    <location>
        <begin position="115"/>
        <end position="197"/>
    </location>
</feature>
<dbReference type="PANTHER" id="PTHR23077">
    <property type="entry name" value="AAA-FAMILY ATPASE"/>
    <property type="match status" value="1"/>
</dbReference>
<dbReference type="PANTHER" id="PTHR23077:SF171">
    <property type="entry name" value="NUCLEAR VALOSIN-CONTAINING PROTEIN-LIKE"/>
    <property type="match status" value="1"/>
</dbReference>
<feature type="domain" description="AAA+ ATPase" evidence="4">
    <location>
        <begin position="240"/>
        <end position="376"/>
    </location>
</feature>
<evidence type="ECO:0000313" key="8">
    <source>
        <dbReference type="Proteomes" id="UP000811255"/>
    </source>
</evidence>
<dbReference type="InterPro" id="IPR009010">
    <property type="entry name" value="Asp_de-COase-like_dom_sf"/>
</dbReference>
<keyword evidence="8" id="KW-1185">Reference proteome</keyword>
<dbReference type="Gene3D" id="2.40.40.20">
    <property type="match status" value="1"/>
</dbReference>
<evidence type="ECO:0000256" key="1">
    <source>
        <dbReference type="ARBA" id="ARBA00022741"/>
    </source>
</evidence>
<dbReference type="InterPro" id="IPR003338">
    <property type="entry name" value="CDC4_N-term_subdom"/>
</dbReference>
<dbReference type="SUPFAM" id="SSF54585">
    <property type="entry name" value="Cdc48 domain 2-like"/>
    <property type="match status" value="1"/>
</dbReference>
<dbReference type="Proteomes" id="UP000811255">
    <property type="component" value="Unassembled WGS sequence"/>
</dbReference>
<accession>A0ABS5W778</accession>
<sequence length="772" mass="84569">MADAADAKVEQGEVRLQVAAARQEESGTGVARMPRSAFKTLGITEGDVVELEGKRVTAAIALPAYAEDDTLDVVRLDGLQRANAQTSSGEHIKIRSAESRPATRVVFAPAQREMRLQGPTEALKRVFFRRPLVAGDLVATHGQQPVQDVPAAVRRMYNAPAYALTQIRLQVVSTVPKGIVHIDESTEVELRAEFEEPSDSRGIINYDDVGGMQETIDALREMVELPLRYPELFTRLGVDPPKGVLLHGPPGTGKTRLAQAVANESDAEFFIINGPEIMGSAYGESEKRLREVFEQAQRSAPAIVFIDEIDSIAPKRQNVTGEAEKRLVAQLLTLMDGLQARSNLVVIAATNRPDAIDEALRRPGRFDREIIIGVPDEQGRREILAIHTRGMPLGEGVDLKELARSTHGFVGADLAALAREAAIEAVRRIMPKLDLDARTIPPEVLEDLQVEKDDFRAALKRVQPSAMREVMVQAPTIGWADIGGLDDAQEKLREGVELPLRNPAAFERLGIRPAKGFLLYGPPGTGKTLLAKAVAKEAEANFISMKSSDLLSKWYGESEQQISRMFARARQVAPCVIFIDEIDSLVPARGSEANEPQVTARVVNTILAEMDGMEELNSIVVIGATNRPGLVDPALLRPGRFDELVYVGAPDQAGRLHILGIHTRDMPLADDVNLASIAAETERFTGADLEDVVRRAGLIAIRKRGENATEVTGQDFTEALADSRATVTEQMEMEYLRMRGELKKRAMEVRPIGFIHEGMVESTRERKHTPGT</sequence>
<comment type="caution">
    <text evidence="7">The sequence shown here is derived from an EMBL/GenBank/DDBJ whole genome shotgun (WGS) entry which is preliminary data.</text>
</comment>
<dbReference type="EMBL" id="JAHFVK010000002">
    <property type="protein sequence ID" value="MBT2135608.1"/>
    <property type="molecule type" value="Genomic_DNA"/>
</dbReference>
<proteinExistence type="inferred from homology"/>
<dbReference type="InterPro" id="IPR041569">
    <property type="entry name" value="AAA_lid_3"/>
</dbReference>
<evidence type="ECO:0000259" key="4">
    <source>
        <dbReference type="SMART" id="SM00382"/>
    </source>
</evidence>
<dbReference type="InterPro" id="IPR050168">
    <property type="entry name" value="AAA_ATPase_domain"/>
</dbReference>
<dbReference type="InterPro" id="IPR027417">
    <property type="entry name" value="P-loop_NTPase"/>
</dbReference>
<name>A0ABS5W778_9SPHN</name>
<dbReference type="InterPro" id="IPR005938">
    <property type="entry name" value="AAA_ATPase_CDC48"/>
</dbReference>
<dbReference type="SUPFAM" id="SSF50692">
    <property type="entry name" value="ADC-like"/>
    <property type="match status" value="1"/>
</dbReference>
<dbReference type="InterPro" id="IPR003959">
    <property type="entry name" value="ATPase_AAA_core"/>
</dbReference>